<proteinExistence type="predicted"/>
<name>A0A922P3H8_9HYPH</name>
<dbReference type="RefSeq" id="WP_037166383.1">
    <property type="nucleotide sequence ID" value="NZ_CAJXID010000026.1"/>
</dbReference>
<protein>
    <submittedName>
        <fullName evidence="1">Bacteriophage protein GP46</fullName>
    </submittedName>
</protein>
<comment type="caution">
    <text evidence="1">The sequence shown here is derived from an EMBL/GenBank/DDBJ whole genome shotgun (WGS) entry which is preliminary data.</text>
</comment>
<keyword evidence="2" id="KW-1185">Reference proteome</keyword>
<accession>A0A922P3H8</accession>
<reference evidence="1 2" key="1">
    <citation type="submission" date="2014-06" db="EMBL/GenBank/DDBJ databases">
        <title>Rhizobium pelagicum/R2-400B4.</title>
        <authorList>
            <person name="Kimes N.E."/>
            <person name="Lopez-Perez M."/>
        </authorList>
    </citation>
    <scope>NUCLEOTIDE SEQUENCE [LARGE SCALE GENOMIC DNA]</scope>
    <source>
        <strain evidence="1 2">R2-400B4</strain>
    </source>
</reference>
<dbReference type="InterPro" id="IPR010877">
    <property type="entry name" value="Phage_Mu_Gp46"/>
</dbReference>
<dbReference type="Pfam" id="PF07409">
    <property type="entry name" value="GP46"/>
    <property type="match status" value="1"/>
</dbReference>
<organism evidence="1 2">
    <name type="scientific">Pseudorhizobium pelagicum</name>
    <dbReference type="NCBI Taxonomy" id="1509405"/>
    <lineage>
        <taxon>Bacteria</taxon>
        <taxon>Pseudomonadati</taxon>
        <taxon>Pseudomonadota</taxon>
        <taxon>Alphaproteobacteria</taxon>
        <taxon>Hyphomicrobiales</taxon>
        <taxon>Rhizobiaceae</taxon>
        <taxon>Rhizobium/Agrobacterium group</taxon>
        <taxon>Pseudorhizobium</taxon>
    </lineage>
</organism>
<dbReference type="AlphaFoldDB" id="A0A922P3H8"/>
<dbReference type="OrthoDB" id="5677166at2"/>
<evidence type="ECO:0000313" key="1">
    <source>
        <dbReference type="EMBL" id="KEQ06433.1"/>
    </source>
</evidence>
<gene>
    <name evidence="1" type="ORF">GV68_07175</name>
</gene>
<dbReference type="EMBL" id="JOKJ01000016">
    <property type="protein sequence ID" value="KEQ06433.1"/>
    <property type="molecule type" value="Genomic_DNA"/>
</dbReference>
<sequence length="178" mass="19634">MLKITPIDGEREPYRSPDIVWDGIAGDLAINPLTHPEAPGDLRAEQGLATQVLICLMTDRRVEPSELDDGAANRGWIGDSFDHESGEGPLGSRLWLLRRSAIFDGIEVAVEDYVREALQPLLDQGAAVSLDVEVVVNRAGNRIDYLVTLYGRGGGQVYEQKFELLWRQINAVANPLAR</sequence>
<dbReference type="Proteomes" id="UP000052167">
    <property type="component" value="Unassembled WGS sequence"/>
</dbReference>
<evidence type="ECO:0000313" key="2">
    <source>
        <dbReference type="Proteomes" id="UP000052167"/>
    </source>
</evidence>